<dbReference type="Proteomes" id="UP001054945">
    <property type="component" value="Unassembled WGS sequence"/>
</dbReference>
<proteinExistence type="predicted"/>
<dbReference type="AlphaFoldDB" id="A0AAV4XSV5"/>
<gene>
    <name evidence="1" type="ORF">CEXT_673551</name>
</gene>
<organism evidence="1 2">
    <name type="scientific">Caerostris extrusa</name>
    <name type="common">Bark spider</name>
    <name type="synonym">Caerostris bankana</name>
    <dbReference type="NCBI Taxonomy" id="172846"/>
    <lineage>
        <taxon>Eukaryota</taxon>
        <taxon>Metazoa</taxon>
        <taxon>Ecdysozoa</taxon>
        <taxon>Arthropoda</taxon>
        <taxon>Chelicerata</taxon>
        <taxon>Arachnida</taxon>
        <taxon>Araneae</taxon>
        <taxon>Araneomorphae</taxon>
        <taxon>Entelegynae</taxon>
        <taxon>Araneoidea</taxon>
        <taxon>Araneidae</taxon>
        <taxon>Caerostris</taxon>
    </lineage>
</organism>
<protein>
    <submittedName>
        <fullName evidence="1">Uncharacterized protein</fullName>
    </submittedName>
</protein>
<keyword evidence="2" id="KW-1185">Reference proteome</keyword>
<name>A0AAV4XSV5_CAEEX</name>
<dbReference type="EMBL" id="BPLR01018215">
    <property type="protein sequence ID" value="GIY97794.1"/>
    <property type="molecule type" value="Genomic_DNA"/>
</dbReference>
<evidence type="ECO:0000313" key="1">
    <source>
        <dbReference type="EMBL" id="GIY97794.1"/>
    </source>
</evidence>
<evidence type="ECO:0000313" key="2">
    <source>
        <dbReference type="Proteomes" id="UP001054945"/>
    </source>
</evidence>
<comment type="caution">
    <text evidence="1">The sequence shown here is derived from an EMBL/GenBank/DDBJ whole genome shotgun (WGS) entry which is preliminary data.</text>
</comment>
<reference evidence="1 2" key="1">
    <citation type="submission" date="2021-06" db="EMBL/GenBank/DDBJ databases">
        <title>Caerostris extrusa draft genome.</title>
        <authorList>
            <person name="Kono N."/>
            <person name="Arakawa K."/>
        </authorList>
    </citation>
    <scope>NUCLEOTIDE SEQUENCE [LARGE SCALE GENOMIC DNA]</scope>
</reference>
<accession>A0AAV4XSV5</accession>
<sequence>MAADKNCVKGASLEHERTRIPERCRYSFEMDTKQKGNECGLYGTSSLKSYTNIIKRERIDSFGDITLILRDVLSVQRVS</sequence>